<sequence length="386" mass="40303">MGQNDCTGVKPNACTPPSGTNLSAQDLYIAYNIYSINQVFLSLYLAMGNANSLASESVGAIVTLLNPPKQTNIFLNDLLTALGAGLGIIPGPEGKLAGLILSTAQQLPGIAKYLFPTGTVNTVVDQWASISNQVATVVKTYQDSLAQMIPAVENDVNNFIAFASTGQFSVTPLPDLSNESNSLLTALTTFIVGKALEANNMYLTRAIDTDINELQLNSTDNLSFQTGCGSGYDAAGICGPYWFDSTSKVTYSINNYNSMGKSPHDNMETLFANWTSGDLLFGGAARCSASGGPKGNLAQTIIGADGKVVIDCLSSAQICTWDVNSIDVQHEYTDCPSQPGYVVDGCSGDANGCGSSDGSFGSINVPNGYIGGYLLGAPVTDCVCNT</sequence>
<proteinExistence type="predicted"/>
<dbReference type="Proteomes" id="UP000664521">
    <property type="component" value="Unassembled WGS sequence"/>
</dbReference>
<evidence type="ECO:0000313" key="1">
    <source>
        <dbReference type="EMBL" id="CAF9938230.1"/>
    </source>
</evidence>
<accession>A0A8H3IXU4</accession>
<name>A0A8H3IXU4_9LECA</name>
<protein>
    <submittedName>
        <fullName evidence="1">Uncharacterized protein</fullName>
    </submittedName>
</protein>
<dbReference type="OrthoDB" id="5345753at2759"/>
<keyword evidence="2" id="KW-1185">Reference proteome</keyword>
<dbReference type="AlphaFoldDB" id="A0A8H3IXU4"/>
<evidence type="ECO:0000313" key="2">
    <source>
        <dbReference type="Proteomes" id="UP000664521"/>
    </source>
</evidence>
<comment type="caution">
    <text evidence="1">The sequence shown here is derived from an EMBL/GenBank/DDBJ whole genome shotgun (WGS) entry which is preliminary data.</text>
</comment>
<gene>
    <name evidence="1" type="ORF">HETSPECPRED_000997</name>
</gene>
<reference evidence="1" key="1">
    <citation type="submission" date="2021-03" db="EMBL/GenBank/DDBJ databases">
        <authorList>
            <person name="Tagirdzhanova G."/>
        </authorList>
    </citation>
    <scope>NUCLEOTIDE SEQUENCE</scope>
</reference>
<dbReference type="EMBL" id="CAJPDS010000110">
    <property type="protein sequence ID" value="CAF9938230.1"/>
    <property type="molecule type" value="Genomic_DNA"/>
</dbReference>
<organism evidence="1 2">
    <name type="scientific">Heterodermia speciosa</name>
    <dbReference type="NCBI Taxonomy" id="116794"/>
    <lineage>
        <taxon>Eukaryota</taxon>
        <taxon>Fungi</taxon>
        <taxon>Dikarya</taxon>
        <taxon>Ascomycota</taxon>
        <taxon>Pezizomycotina</taxon>
        <taxon>Lecanoromycetes</taxon>
        <taxon>OSLEUM clade</taxon>
        <taxon>Lecanoromycetidae</taxon>
        <taxon>Caliciales</taxon>
        <taxon>Physciaceae</taxon>
        <taxon>Heterodermia</taxon>
    </lineage>
</organism>